<dbReference type="EMBL" id="BQXO01000001">
    <property type="protein sequence ID" value="GKT05303.1"/>
    <property type="molecule type" value="Genomic_DNA"/>
</dbReference>
<comment type="similarity">
    <text evidence="1">Belongs to the cycloisomerase 2 family.</text>
</comment>
<dbReference type="Pfam" id="PF10282">
    <property type="entry name" value="Lactonase"/>
    <property type="match status" value="1"/>
</dbReference>
<dbReference type="Proteomes" id="UP001628078">
    <property type="component" value="Unassembled WGS sequence"/>
</dbReference>
<accession>A0ABQ5JRZ3</accession>
<comment type="caution">
    <text evidence="2">The sequence shown here is derived from an EMBL/GenBank/DDBJ whole genome shotgun (WGS) entry which is preliminary data.</text>
</comment>
<dbReference type="SUPFAM" id="SSF51004">
    <property type="entry name" value="C-terminal (heme d1) domain of cytochrome cd1-nitrite reductase"/>
    <property type="match status" value="1"/>
</dbReference>
<dbReference type="PANTHER" id="PTHR30344">
    <property type="entry name" value="6-PHOSPHOGLUCONOLACTONASE-RELATED"/>
    <property type="match status" value="1"/>
</dbReference>
<dbReference type="InterPro" id="IPR019405">
    <property type="entry name" value="Lactonase_7-beta_prop"/>
</dbReference>
<gene>
    <name evidence="2" type="ORF">JCM31185_05920</name>
</gene>
<dbReference type="InterPro" id="IPR011048">
    <property type="entry name" value="Haem_d1_sf"/>
</dbReference>
<dbReference type="InterPro" id="IPR015943">
    <property type="entry name" value="WD40/YVTN_repeat-like_dom_sf"/>
</dbReference>
<evidence type="ECO:0000313" key="2">
    <source>
        <dbReference type="EMBL" id="GKT05303.1"/>
    </source>
</evidence>
<dbReference type="InterPro" id="IPR050282">
    <property type="entry name" value="Cycloisomerase_2"/>
</dbReference>
<keyword evidence="3" id="KW-1185">Reference proteome</keyword>
<dbReference type="PANTHER" id="PTHR30344:SF1">
    <property type="entry name" value="6-PHOSPHOGLUCONOLACTONASE"/>
    <property type="match status" value="1"/>
</dbReference>
<protein>
    <submittedName>
        <fullName evidence="2">6-phosphogluconolactonase</fullName>
    </submittedName>
</protein>
<sequence>MQEHFFVGTYTKKSSQGVYQMSLDLDTGRLSAPILVAHADSPTYLARSAANRLYTVDKDANAHTGGTSAFDLSTTPATLLNHVFSDGSSAAYEAVDEKRQLVYEGNYHMGTVKSLTIQPDGSLKVADIITHHGTVGPKPEQADGPHVHFTNLTPDHRLVVCDLGLDQVMIYNVSDAGKLTLVSTFDTTAGFGPRHIVFHPTKPLAYLAGELSSEISVLHYDAANGTFTHLQTLSTIPNDWTAHNGAAAIRISADGQFVYVSNRGFNTIAGFAVGEDGLLSLRQQISTEGDFPRDFDLDPSQRFIVAVNQNTDNATLYQRNATTGQLSLLQKDVAVPEGVCVLFDPIA</sequence>
<dbReference type="Gene3D" id="2.130.10.10">
    <property type="entry name" value="YVTN repeat-like/Quinoprotein amine dehydrogenase"/>
    <property type="match status" value="1"/>
</dbReference>
<reference evidence="2 3" key="1">
    <citation type="submission" date="2022-03" db="EMBL/GenBank/DDBJ databases">
        <title>Draft genome sequence of Furfurilactobacillus curtus JCM 31185.</title>
        <authorList>
            <person name="Suzuki S."/>
            <person name="Endo A."/>
            <person name="Kajikawa A."/>
        </authorList>
    </citation>
    <scope>NUCLEOTIDE SEQUENCE [LARGE SCALE GENOMIC DNA]</scope>
    <source>
        <strain evidence="2 3">JCM 31185</strain>
    </source>
</reference>
<organism evidence="2 3">
    <name type="scientific">Furfurilactobacillus curtus</name>
    <dbReference type="NCBI Taxonomy" id="1746200"/>
    <lineage>
        <taxon>Bacteria</taxon>
        <taxon>Bacillati</taxon>
        <taxon>Bacillota</taxon>
        <taxon>Bacilli</taxon>
        <taxon>Lactobacillales</taxon>
        <taxon>Lactobacillaceae</taxon>
        <taxon>Furfurilactobacillus</taxon>
    </lineage>
</organism>
<proteinExistence type="inferred from homology"/>
<name>A0ABQ5JRZ3_9LACO</name>
<evidence type="ECO:0000256" key="1">
    <source>
        <dbReference type="ARBA" id="ARBA00005564"/>
    </source>
</evidence>
<evidence type="ECO:0000313" key="3">
    <source>
        <dbReference type="Proteomes" id="UP001628078"/>
    </source>
</evidence>
<dbReference type="RefSeq" id="WP_407882552.1">
    <property type="nucleotide sequence ID" value="NZ_BQXO01000001.1"/>
</dbReference>